<gene>
    <name evidence="1" type="ORF">H2B03_09120</name>
</gene>
<evidence type="ECO:0000313" key="2">
    <source>
        <dbReference type="Proteomes" id="UP000559653"/>
    </source>
</evidence>
<accession>A0AC60W139</accession>
<dbReference type="EMBL" id="JACEMZ010000110">
    <property type="protein sequence ID" value="MBA4453305.1"/>
    <property type="molecule type" value="Genomic_DNA"/>
</dbReference>
<dbReference type="Proteomes" id="UP000559653">
    <property type="component" value="Unassembled WGS sequence"/>
</dbReference>
<evidence type="ECO:0000313" key="1">
    <source>
        <dbReference type="EMBL" id="MBA4453305.1"/>
    </source>
</evidence>
<name>A0AC60W139_9ARCH</name>
<sequence>MVLTDKTIEDILNYLDQSITKLAKDTMNSSEFHMDEVALQEFLFTQYDIRLDNLLQSKDSNIHHLESNMKNKIIQKKQKLLEEILKEYKI</sequence>
<reference evidence="1 2" key="1">
    <citation type="journal article" date="2020" name="Appl. Environ. Microbiol.">
        <title>Genomic Characteristics of a Novel Species of Ammonia-Oxidizing Archaea from the Jiulong River Estuary.</title>
        <authorList>
            <person name="Zou D."/>
            <person name="Wan R."/>
            <person name="Han L."/>
            <person name="Xu M.N."/>
            <person name="Liu Y."/>
            <person name="Liu H."/>
            <person name="Kao S.J."/>
            <person name="Li M."/>
        </authorList>
    </citation>
    <scope>NUCLEOTIDE SEQUENCE [LARGE SCALE GENOMIC DNA]</scope>
    <source>
        <strain evidence="1">W1bin1</strain>
    </source>
</reference>
<protein>
    <submittedName>
        <fullName evidence="1">Uncharacterized protein</fullName>
    </submittedName>
</protein>
<organism evidence="1 2">
    <name type="scientific">Candidatus Nitrosomaritimum aestuariumsis</name>
    <dbReference type="NCBI Taxonomy" id="3342354"/>
    <lineage>
        <taxon>Archaea</taxon>
        <taxon>Nitrososphaerota</taxon>
        <taxon>Nitrososphaeria</taxon>
        <taxon>Nitrosopumilales</taxon>
        <taxon>Nitrosopumilaceae</taxon>
        <taxon>Candidatus Nitrosomaritimum</taxon>
    </lineage>
</organism>
<proteinExistence type="predicted"/>
<comment type="caution">
    <text evidence="1">The sequence shown here is derived from an EMBL/GenBank/DDBJ whole genome shotgun (WGS) entry which is preliminary data.</text>
</comment>